<sequence length="40" mass="4754">MRVLLLLFKRVFEPVRMGVGRFFETNHPCKLLVSEKYSPD</sequence>
<dbReference type="AlphaFoldDB" id="A0AB73AHG4"/>
<protein>
    <submittedName>
        <fullName evidence="1">Uncharacterized protein</fullName>
    </submittedName>
</protein>
<organism evidence="1 2">
    <name type="scientific">Bacteroides fragilis str. 3783N1-6</name>
    <dbReference type="NCBI Taxonomy" id="1339310"/>
    <lineage>
        <taxon>Bacteria</taxon>
        <taxon>Pseudomonadati</taxon>
        <taxon>Bacteroidota</taxon>
        <taxon>Bacteroidia</taxon>
        <taxon>Bacteroidales</taxon>
        <taxon>Bacteroidaceae</taxon>
        <taxon>Bacteroides</taxon>
    </lineage>
</organism>
<evidence type="ECO:0000313" key="1">
    <source>
        <dbReference type="EMBL" id="EYB08351.1"/>
    </source>
</evidence>
<name>A0AB73AHG4_BACFG</name>
<comment type="caution">
    <text evidence="1">The sequence shown here is derived from an EMBL/GenBank/DDBJ whole genome shotgun (WGS) entry which is preliminary data.</text>
</comment>
<evidence type="ECO:0000313" key="2">
    <source>
        <dbReference type="Proteomes" id="UP000021175"/>
    </source>
</evidence>
<accession>A0AB73AHG4</accession>
<dbReference type="Proteomes" id="UP000021175">
    <property type="component" value="Unassembled WGS sequence"/>
</dbReference>
<reference evidence="1 2" key="1">
    <citation type="submission" date="2014-02" db="EMBL/GenBank/DDBJ databases">
        <authorList>
            <person name="Sears C."/>
            <person name="Carroll K."/>
            <person name="Sack B.R."/>
            <person name="Qadri F."/>
            <person name="Myers L.L."/>
            <person name="Chung G.-T."/>
            <person name="Escheverria P."/>
            <person name="Fraser C.M."/>
            <person name="Sadzewicz L."/>
            <person name="Shefchek K.A."/>
            <person name="Tallon L."/>
            <person name="Das S.P."/>
            <person name="Daugherty S."/>
            <person name="Mongodin E.F."/>
        </authorList>
    </citation>
    <scope>NUCLEOTIDE SEQUENCE [LARGE SCALE GENOMIC DNA]</scope>
    <source>
        <strain evidence="1 2">3783N1-6</strain>
    </source>
</reference>
<dbReference type="EMBL" id="JGEU01000043">
    <property type="protein sequence ID" value="EYB08351.1"/>
    <property type="molecule type" value="Genomic_DNA"/>
</dbReference>
<gene>
    <name evidence="1" type="ORF">M119_3581</name>
</gene>
<proteinExistence type="predicted"/>